<dbReference type="RefSeq" id="WP_243551011.1">
    <property type="nucleotide sequence ID" value="NZ_CP094532.1"/>
</dbReference>
<name>A0ABY4BSA1_9FLAO</name>
<accession>A0ABY4BSA1</accession>
<evidence type="ECO:0000256" key="1">
    <source>
        <dbReference type="SAM" id="Phobius"/>
    </source>
</evidence>
<keyword evidence="1" id="KW-1133">Transmembrane helix</keyword>
<evidence type="ECO:0000313" key="2">
    <source>
        <dbReference type="EMBL" id="UOE42066.1"/>
    </source>
</evidence>
<feature type="transmembrane region" description="Helical" evidence="1">
    <location>
        <begin position="15"/>
        <end position="34"/>
    </location>
</feature>
<dbReference type="EMBL" id="CP094532">
    <property type="protein sequence ID" value="UOE42066.1"/>
    <property type="molecule type" value="Genomic_DNA"/>
</dbReference>
<gene>
    <name evidence="2" type="ORF">MTP09_05370</name>
</gene>
<keyword evidence="1" id="KW-0472">Membrane</keyword>
<proteinExistence type="predicted"/>
<keyword evidence="1" id="KW-0812">Transmembrane</keyword>
<dbReference type="Proteomes" id="UP000831460">
    <property type="component" value="Chromosome"/>
</dbReference>
<organism evidence="2 3">
    <name type="scientific">Chryseobacterium suipulveris</name>
    <dbReference type="NCBI Taxonomy" id="2929800"/>
    <lineage>
        <taxon>Bacteria</taxon>
        <taxon>Pseudomonadati</taxon>
        <taxon>Bacteroidota</taxon>
        <taxon>Flavobacteriia</taxon>
        <taxon>Flavobacteriales</taxon>
        <taxon>Weeksellaceae</taxon>
        <taxon>Chryseobacterium group</taxon>
        <taxon>Chryseobacterium</taxon>
    </lineage>
</organism>
<keyword evidence="3" id="KW-1185">Reference proteome</keyword>
<sequence>MPGFFLSAKWIDSRPFLFVLLKILAVFIVVNITACSRGSSDSPDEPVVDPAKITAAELKDTGVGIIIKDPANATSGKVGMIYFINEANETKAIVDGINSKRIITVADTNYKEGTGFTVEFPNTNNLNTIKVVFKKTTVDGQQKIQLANLLSGTRDITAW</sequence>
<reference evidence="2 3" key="1">
    <citation type="submission" date="2022-03" db="EMBL/GenBank/DDBJ databases">
        <title>Chryseobacterium sp. isolated from particulate matters in swine house.</title>
        <authorList>
            <person name="Won M."/>
            <person name="Kim S.-J."/>
            <person name="Kwon S.-W."/>
        </authorList>
    </citation>
    <scope>NUCLEOTIDE SEQUENCE [LARGE SCALE GENOMIC DNA]</scope>
    <source>
        <strain evidence="2 3">SC2-2</strain>
    </source>
</reference>
<protein>
    <submittedName>
        <fullName evidence="2">Uncharacterized protein</fullName>
    </submittedName>
</protein>
<evidence type="ECO:0000313" key="3">
    <source>
        <dbReference type="Proteomes" id="UP000831460"/>
    </source>
</evidence>